<keyword evidence="9" id="KW-1185">Reference proteome</keyword>
<evidence type="ECO:0000256" key="6">
    <source>
        <dbReference type="ARBA" id="ARBA00023136"/>
    </source>
</evidence>
<comment type="subunit">
    <text evidence="7">Component of the mitochondrial contact site and cristae organizing system (MICOS) complex.</text>
</comment>
<name>A0A553MVK0_9TELE</name>
<evidence type="ECO:0000313" key="8">
    <source>
        <dbReference type="EMBL" id="TRY57222.1"/>
    </source>
</evidence>
<dbReference type="PANTHER" id="PTHR14564">
    <property type="entry name" value="MICOS COMPLEX SUBUNIT MIC26 / MIC27 FAMILY MEMBER"/>
    <property type="match status" value="1"/>
</dbReference>
<evidence type="ECO:0000256" key="2">
    <source>
        <dbReference type="ARBA" id="ARBA00010904"/>
    </source>
</evidence>
<dbReference type="Proteomes" id="UP000316079">
    <property type="component" value="Unassembled WGS sequence"/>
</dbReference>
<evidence type="ECO:0000256" key="7">
    <source>
        <dbReference type="RuleBase" id="RU363021"/>
    </source>
</evidence>
<sequence>MYKFAGFAGATGALGLRSGSVFAATAEDEPRKTLNIDELSLYSRAQLQHPAEHQEPERGQIEGSIAVLRELAQPSLSWCQGVYGAVKPRVTSAVQFGQNSYGYLKNPPAEFYPRAAVITFTGILGVFLGRGSKLKRVIYSTGLMTVATSLYYPQEAVSVTKRSGDRVYEWMLQAYVSMEKLVKNTPKDHAEQSSNEETKS</sequence>
<gene>
    <name evidence="8" type="ORF">DNTS_003295</name>
</gene>
<keyword evidence="5 7" id="KW-0496">Mitochondrion</keyword>
<dbReference type="GO" id="GO:0042407">
    <property type="term" value="P:cristae formation"/>
    <property type="evidence" value="ECO:0007669"/>
    <property type="project" value="InterPro"/>
</dbReference>
<evidence type="ECO:0000256" key="5">
    <source>
        <dbReference type="ARBA" id="ARBA00023128"/>
    </source>
</evidence>
<comment type="subcellular location">
    <subcellularLocation>
        <location evidence="7">Mitochondrion inner membrane</location>
    </subcellularLocation>
    <subcellularLocation>
        <location evidence="1">Mitochondrion membrane</location>
    </subcellularLocation>
</comment>
<dbReference type="EMBL" id="SRMA01027244">
    <property type="protein sequence ID" value="TRY57222.1"/>
    <property type="molecule type" value="Genomic_DNA"/>
</dbReference>
<protein>
    <recommendedName>
        <fullName evidence="7">MICOS complex subunit</fullName>
    </recommendedName>
</protein>
<keyword evidence="7" id="KW-0999">Mitochondrion inner membrane</keyword>
<accession>A0A553MVK0</accession>
<dbReference type="OrthoDB" id="9421762at2759"/>
<dbReference type="AlphaFoldDB" id="A0A553MVK0"/>
<comment type="caution">
    <text evidence="8">The sequence shown here is derived from an EMBL/GenBank/DDBJ whole genome shotgun (WGS) entry which is preliminary data.</text>
</comment>
<evidence type="ECO:0000313" key="9">
    <source>
        <dbReference type="Proteomes" id="UP000316079"/>
    </source>
</evidence>
<organism evidence="8 9">
    <name type="scientific">Danionella cerebrum</name>
    <dbReference type="NCBI Taxonomy" id="2873325"/>
    <lineage>
        <taxon>Eukaryota</taxon>
        <taxon>Metazoa</taxon>
        <taxon>Chordata</taxon>
        <taxon>Craniata</taxon>
        <taxon>Vertebrata</taxon>
        <taxon>Euteleostomi</taxon>
        <taxon>Actinopterygii</taxon>
        <taxon>Neopterygii</taxon>
        <taxon>Teleostei</taxon>
        <taxon>Ostariophysi</taxon>
        <taxon>Cypriniformes</taxon>
        <taxon>Danionidae</taxon>
        <taxon>Danioninae</taxon>
        <taxon>Danionella</taxon>
    </lineage>
</organism>
<reference evidence="8 9" key="1">
    <citation type="journal article" date="2019" name="Sci. Data">
        <title>Hybrid genome assembly and annotation of Danionella translucida.</title>
        <authorList>
            <person name="Kadobianskyi M."/>
            <person name="Schulze L."/>
            <person name="Schuelke M."/>
            <person name="Judkewitz B."/>
        </authorList>
    </citation>
    <scope>NUCLEOTIDE SEQUENCE [LARGE SCALE GENOMIC DNA]</scope>
    <source>
        <strain evidence="8 9">Bolton</strain>
    </source>
</reference>
<dbReference type="InterPro" id="IPR033182">
    <property type="entry name" value="MIC26/MIC27_animal"/>
</dbReference>
<dbReference type="STRING" id="623744.A0A553MVK0"/>
<evidence type="ECO:0000256" key="4">
    <source>
        <dbReference type="ARBA" id="ARBA00022989"/>
    </source>
</evidence>
<keyword evidence="3" id="KW-0812">Transmembrane</keyword>
<evidence type="ECO:0000256" key="3">
    <source>
        <dbReference type="ARBA" id="ARBA00022692"/>
    </source>
</evidence>
<comment type="similarity">
    <text evidence="2">Belongs to the apolipoprotein O/MICOS complex subunit Mic27 family.</text>
</comment>
<dbReference type="InterPro" id="IPR019166">
    <property type="entry name" value="MIC26/MIC27"/>
</dbReference>
<evidence type="ECO:0000256" key="1">
    <source>
        <dbReference type="ARBA" id="ARBA00004325"/>
    </source>
</evidence>
<keyword evidence="4" id="KW-1133">Transmembrane helix</keyword>
<comment type="function">
    <text evidence="7">Component of the MICOS complex, a large protein complex of the mitochondrial inner membrane that plays crucial roles in the maintenance of crista junctions, inner membrane architecture, and formation of contact sites to the outer membrane.</text>
</comment>
<keyword evidence="6" id="KW-0472">Membrane</keyword>
<dbReference type="GO" id="GO:0061617">
    <property type="term" value="C:MICOS complex"/>
    <property type="evidence" value="ECO:0007669"/>
    <property type="project" value="UniProtKB-UniRule"/>
</dbReference>
<dbReference type="Pfam" id="PF09769">
    <property type="entry name" value="ApoO"/>
    <property type="match status" value="1"/>
</dbReference>
<proteinExistence type="inferred from homology"/>